<comment type="caution">
    <text evidence="1">The sequence shown here is derived from an EMBL/GenBank/DDBJ whole genome shotgun (WGS) entry which is preliminary data.</text>
</comment>
<dbReference type="RefSeq" id="WP_129340047.1">
    <property type="nucleotide sequence ID" value="NZ_JACIDD010000001.1"/>
</dbReference>
<protein>
    <recommendedName>
        <fullName evidence="3">C-type lysozyme inhibitor domain-containing protein</fullName>
    </recommendedName>
</protein>
<accession>A0A4Q2IUD5</accession>
<dbReference type="EMBL" id="SDPT01000001">
    <property type="protein sequence ID" value="RXZ34249.1"/>
    <property type="molecule type" value="Genomic_DNA"/>
</dbReference>
<evidence type="ECO:0000313" key="1">
    <source>
        <dbReference type="EMBL" id="RXZ34249.1"/>
    </source>
</evidence>
<dbReference type="OrthoDB" id="7472092at2"/>
<dbReference type="AlphaFoldDB" id="A0A4Q2IUD5"/>
<proteinExistence type="predicted"/>
<dbReference type="Proteomes" id="UP000292347">
    <property type="component" value="Unassembled WGS sequence"/>
</dbReference>
<reference evidence="1 2" key="1">
    <citation type="submission" date="2019-01" db="EMBL/GenBank/DDBJ databases">
        <title>Sphingomonas mucosissima sp. nov. and Sphingomonas desiccabilis sp. nov., from biological soil crusts in the Colorado Plateau, USA.</title>
        <authorList>
            <person name="Zhu D."/>
        </authorList>
    </citation>
    <scope>NUCLEOTIDE SEQUENCE [LARGE SCALE GENOMIC DNA]</scope>
    <source>
        <strain evidence="1 2">CP1D</strain>
    </source>
</reference>
<evidence type="ECO:0000313" key="2">
    <source>
        <dbReference type="Proteomes" id="UP000292347"/>
    </source>
</evidence>
<organism evidence="1 2">
    <name type="scientific">Sphingomonas desiccabilis</name>
    <dbReference type="NCBI Taxonomy" id="429134"/>
    <lineage>
        <taxon>Bacteria</taxon>
        <taxon>Pseudomonadati</taxon>
        <taxon>Pseudomonadota</taxon>
        <taxon>Alphaproteobacteria</taxon>
        <taxon>Sphingomonadales</taxon>
        <taxon>Sphingomonadaceae</taxon>
        <taxon>Sphingomonas</taxon>
    </lineage>
</organism>
<name>A0A4Q2IUD5_9SPHN</name>
<gene>
    <name evidence="1" type="ORF">EO081_00625</name>
</gene>
<sequence length="127" mass="13105">MKRSLLPTAAAALALSLLAGCEQKTETVDARAPDPMASQLANAAPVELPPAVKATSTFRCKDNTLVYVDFFAGDKLANLRTEKGGTAVALKAEKAGDPLKADGYSLTGDAKSITLTQPGKPAQSCKA</sequence>
<evidence type="ECO:0008006" key="3">
    <source>
        <dbReference type="Google" id="ProtNLM"/>
    </source>
</evidence>
<dbReference type="PROSITE" id="PS51257">
    <property type="entry name" value="PROKAR_LIPOPROTEIN"/>
    <property type="match status" value="1"/>
</dbReference>
<keyword evidence="2" id="KW-1185">Reference proteome</keyword>